<dbReference type="InterPro" id="IPR036291">
    <property type="entry name" value="NAD(P)-bd_dom_sf"/>
</dbReference>
<dbReference type="PRINTS" id="PR00080">
    <property type="entry name" value="SDRFAMILY"/>
</dbReference>
<dbReference type="InterPro" id="IPR020904">
    <property type="entry name" value="Sc_DH/Rdtase_CS"/>
</dbReference>
<dbReference type="PANTHER" id="PTHR44196:SF1">
    <property type="entry name" value="DEHYDROGENASE_REDUCTASE SDR FAMILY MEMBER 7B"/>
    <property type="match status" value="1"/>
</dbReference>
<dbReference type="PRINTS" id="PR00081">
    <property type="entry name" value="GDHRDH"/>
</dbReference>
<feature type="domain" description="Ketoreductase" evidence="3">
    <location>
        <begin position="7"/>
        <end position="192"/>
    </location>
</feature>
<dbReference type="Pfam" id="PF00106">
    <property type="entry name" value="adh_short"/>
    <property type="match status" value="1"/>
</dbReference>
<sequence length="257" mass="26666">MPAGPFRSVLITGASSGLGEALALAYAEPGVHLALSGRDAARLEAVAARCRAQGAEAWATVVDVADPAAMTAWITEAEARAPLDLVIANAGISAGTAGPAAGDDLAKSLAIIDVNVKGVLNTVLPALPALEARRRGHIALMSSLAGFLGLGAAPAYCASKAAVRVLGESLHNRLAADNIGVSVICPGFVKSRITAQNRFTMPLLMEADAAARLIRRAIANNQFLICFPLILRFSILILSLMNRNLLNAITGFIPRKE</sequence>
<name>A0A1J5RKY7_9ZZZZ</name>
<organism evidence="4">
    <name type="scientific">mine drainage metagenome</name>
    <dbReference type="NCBI Taxonomy" id="410659"/>
    <lineage>
        <taxon>unclassified sequences</taxon>
        <taxon>metagenomes</taxon>
        <taxon>ecological metagenomes</taxon>
    </lineage>
</organism>
<protein>
    <submittedName>
        <fullName evidence="4">3-oxoacyl-[acyl-carrier-protein] reductase FabG</fullName>
        <ecNumber evidence="4">1.1.1.100</ecNumber>
    </submittedName>
</protein>
<dbReference type="PROSITE" id="PS00061">
    <property type="entry name" value="ADH_SHORT"/>
    <property type="match status" value="1"/>
</dbReference>
<evidence type="ECO:0000259" key="3">
    <source>
        <dbReference type="SMART" id="SM00822"/>
    </source>
</evidence>
<reference evidence="4" key="1">
    <citation type="submission" date="2016-10" db="EMBL/GenBank/DDBJ databases">
        <title>Sequence of Gallionella enrichment culture.</title>
        <authorList>
            <person name="Poehlein A."/>
            <person name="Muehling M."/>
            <person name="Daniel R."/>
        </authorList>
    </citation>
    <scope>NUCLEOTIDE SEQUENCE</scope>
</reference>
<dbReference type="EC" id="1.1.1.100" evidence="4"/>
<evidence type="ECO:0000256" key="1">
    <source>
        <dbReference type="ARBA" id="ARBA00006484"/>
    </source>
</evidence>
<proteinExistence type="inferred from homology"/>
<gene>
    <name evidence="4" type="primary">fabG_40</name>
    <name evidence="4" type="ORF">GALL_252930</name>
</gene>
<dbReference type="SUPFAM" id="SSF51735">
    <property type="entry name" value="NAD(P)-binding Rossmann-fold domains"/>
    <property type="match status" value="1"/>
</dbReference>
<dbReference type="InterPro" id="IPR057326">
    <property type="entry name" value="KR_dom"/>
</dbReference>
<evidence type="ECO:0000256" key="2">
    <source>
        <dbReference type="ARBA" id="ARBA00023002"/>
    </source>
</evidence>
<dbReference type="PANTHER" id="PTHR44196">
    <property type="entry name" value="DEHYDROGENASE/REDUCTASE SDR FAMILY MEMBER 7B"/>
    <property type="match status" value="1"/>
</dbReference>
<dbReference type="SMART" id="SM00822">
    <property type="entry name" value="PKS_KR"/>
    <property type="match status" value="1"/>
</dbReference>
<dbReference type="AlphaFoldDB" id="A0A1J5RKY7"/>
<comment type="caution">
    <text evidence="4">The sequence shown here is derived from an EMBL/GenBank/DDBJ whole genome shotgun (WGS) entry which is preliminary data.</text>
</comment>
<accession>A0A1J5RKY7</accession>
<dbReference type="GO" id="GO:0004316">
    <property type="term" value="F:3-oxoacyl-[acyl-carrier-protein] reductase (NADPH) activity"/>
    <property type="evidence" value="ECO:0007669"/>
    <property type="project" value="UniProtKB-EC"/>
</dbReference>
<evidence type="ECO:0000313" key="4">
    <source>
        <dbReference type="EMBL" id="OIQ92772.1"/>
    </source>
</evidence>
<dbReference type="GO" id="GO:0016020">
    <property type="term" value="C:membrane"/>
    <property type="evidence" value="ECO:0007669"/>
    <property type="project" value="TreeGrafter"/>
</dbReference>
<keyword evidence="2 4" id="KW-0560">Oxidoreductase</keyword>
<comment type="similarity">
    <text evidence="1">Belongs to the short-chain dehydrogenases/reductases (SDR) family.</text>
</comment>
<dbReference type="EMBL" id="MLJW01000223">
    <property type="protein sequence ID" value="OIQ92772.1"/>
    <property type="molecule type" value="Genomic_DNA"/>
</dbReference>
<dbReference type="Gene3D" id="3.40.50.720">
    <property type="entry name" value="NAD(P)-binding Rossmann-like Domain"/>
    <property type="match status" value="1"/>
</dbReference>
<dbReference type="InterPro" id="IPR002347">
    <property type="entry name" value="SDR_fam"/>
</dbReference>